<sequence>MAMGSEPQPLGQILKEIIRRWGLQPRVDAMRIVETWAALAGPQINRVTDSAWVRDRKLYVRLTSAAWRHTLHLQRAQWCARLNEALGASLIDDIVFK</sequence>
<dbReference type="Pfam" id="PF05258">
    <property type="entry name" value="DciA"/>
    <property type="match status" value="1"/>
</dbReference>
<organism evidence="1 2">
    <name type="scientific">Rhodothermus profundi</name>
    <dbReference type="NCBI Taxonomy" id="633813"/>
    <lineage>
        <taxon>Bacteria</taxon>
        <taxon>Pseudomonadati</taxon>
        <taxon>Rhodothermota</taxon>
        <taxon>Rhodothermia</taxon>
        <taxon>Rhodothermales</taxon>
        <taxon>Rhodothermaceae</taxon>
        <taxon>Rhodothermus</taxon>
    </lineage>
</organism>
<dbReference type="EMBL" id="FRAU01000002">
    <property type="protein sequence ID" value="SHK31550.1"/>
    <property type="molecule type" value="Genomic_DNA"/>
</dbReference>
<proteinExistence type="predicted"/>
<gene>
    <name evidence="1" type="ORF">SAMN04488087_0838</name>
</gene>
<keyword evidence="2" id="KW-1185">Reference proteome</keyword>
<dbReference type="STRING" id="633813.SAMN04488087_0838"/>
<dbReference type="PANTHER" id="PTHR36456">
    <property type="entry name" value="UPF0232 PROTEIN SCO3875"/>
    <property type="match status" value="1"/>
</dbReference>
<dbReference type="AlphaFoldDB" id="A0A1M6RGK9"/>
<protein>
    <recommendedName>
        <fullName evidence="3">DUF721 domain-containing protein</fullName>
    </recommendedName>
</protein>
<dbReference type="PANTHER" id="PTHR36456:SF1">
    <property type="entry name" value="UPF0232 PROTEIN SCO3875"/>
    <property type="match status" value="1"/>
</dbReference>
<evidence type="ECO:0000313" key="2">
    <source>
        <dbReference type="Proteomes" id="UP000185812"/>
    </source>
</evidence>
<name>A0A1M6RGK9_9BACT</name>
<evidence type="ECO:0008006" key="3">
    <source>
        <dbReference type="Google" id="ProtNLM"/>
    </source>
</evidence>
<evidence type="ECO:0000313" key="1">
    <source>
        <dbReference type="EMBL" id="SHK31550.1"/>
    </source>
</evidence>
<dbReference type="InterPro" id="IPR007922">
    <property type="entry name" value="DciA-like"/>
</dbReference>
<dbReference type="Proteomes" id="UP000185812">
    <property type="component" value="Unassembled WGS sequence"/>
</dbReference>
<reference evidence="2" key="1">
    <citation type="submission" date="2016-11" db="EMBL/GenBank/DDBJ databases">
        <authorList>
            <person name="Varghese N."/>
            <person name="Submissions S."/>
        </authorList>
    </citation>
    <scope>NUCLEOTIDE SEQUENCE [LARGE SCALE GENOMIC DNA]</scope>
    <source>
        <strain evidence="2">DSM 22212</strain>
    </source>
</reference>
<accession>A0A1M6RGK9</accession>